<dbReference type="EMBL" id="JBEAFC010000003">
    <property type="protein sequence ID" value="KAL1564557.1"/>
    <property type="molecule type" value="Genomic_DNA"/>
</dbReference>
<dbReference type="Proteomes" id="UP001567538">
    <property type="component" value="Unassembled WGS sequence"/>
</dbReference>
<evidence type="ECO:0000313" key="2">
    <source>
        <dbReference type="EMBL" id="KAL1564557.1"/>
    </source>
</evidence>
<dbReference type="PANTHER" id="PTHR34072:SF57">
    <property type="entry name" value="RNA-DIRECTED DNA POLYMERASE"/>
    <property type="match status" value="1"/>
</dbReference>
<evidence type="ECO:0000313" key="3">
    <source>
        <dbReference type="Proteomes" id="UP001567538"/>
    </source>
</evidence>
<dbReference type="InterPro" id="IPR043502">
    <property type="entry name" value="DNA/RNA_pol_sf"/>
</dbReference>
<feature type="domain" description="Reverse transcriptase/retrotransposon-derived protein RNase H-like" evidence="1">
    <location>
        <begin position="12"/>
        <end position="109"/>
    </location>
</feature>
<dbReference type="AlphaFoldDB" id="A0ABD1I854"/>
<sequence>MRLLQNEVDFNFNEACKEAFQLLKQKLITTPIICSPDWSLPFEIMCDAGDLAVGAVLGQKIDGKSYVIFYASKTLNQAQRNYDTMEKKMLAVVYSFEKFWPYLLGSREFNWEVKDKRGTENKVADHLSRITQGEEEEAIPDAFPEEHLYSTTMRPKLISWAHHLAQLGELPPSPEITRAQKFKIKSEAKFYF</sequence>
<dbReference type="CDD" id="cd09274">
    <property type="entry name" value="RNase_HI_RT_Ty3"/>
    <property type="match status" value="1"/>
</dbReference>
<reference evidence="2 3" key="1">
    <citation type="submission" date="2024-06" db="EMBL/GenBank/DDBJ databases">
        <title>A chromosome level genome sequence of Diviner's sage (Salvia divinorum).</title>
        <authorList>
            <person name="Ford S.A."/>
            <person name="Ro D.-K."/>
            <person name="Ness R.W."/>
            <person name="Phillips M.A."/>
        </authorList>
    </citation>
    <scope>NUCLEOTIDE SEQUENCE [LARGE SCALE GENOMIC DNA]</scope>
    <source>
        <strain evidence="2">SAF-2024a</strain>
        <tissue evidence="2">Leaf</tissue>
    </source>
</reference>
<organism evidence="2 3">
    <name type="scientific">Salvia divinorum</name>
    <name type="common">Maria pastora</name>
    <name type="synonym">Diviner's sage</name>
    <dbReference type="NCBI Taxonomy" id="28513"/>
    <lineage>
        <taxon>Eukaryota</taxon>
        <taxon>Viridiplantae</taxon>
        <taxon>Streptophyta</taxon>
        <taxon>Embryophyta</taxon>
        <taxon>Tracheophyta</taxon>
        <taxon>Spermatophyta</taxon>
        <taxon>Magnoliopsida</taxon>
        <taxon>eudicotyledons</taxon>
        <taxon>Gunneridae</taxon>
        <taxon>Pentapetalae</taxon>
        <taxon>asterids</taxon>
        <taxon>lamiids</taxon>
        <taxon>Lamiales</taxon>
        <taxon>Lamiaceae</taxon>
        <taxon>Nepetoideae</taxon>
        <taxon>Mentheae</taxon>
        <taxon>Salviinae</taxon>
        <taxon>Salvia</taxon>
        <taxon>Salvia subgen. Calosphace</taxon>
    </lineage>
</organism>
<keyword evidence="3" id="KW-1185">Reference proteome</keyword>
<dbReference type="SUPFAM" id="SSF56672">
    <property type="entry name" value="DNA/RNA polymerases"/>
    <property type="match status" value="1"/>
</dbReference>
<name>A0ABD1I854_SALDI</name>
<dbReference type="InterPro" id="IPR041577">
    <property type="entry name" value="RT_RNaseH_2"/>
</dbReference>
<dbReference type="FunFam" id="3.10.20.370:FF:000001">
    <property type="entry name" value="Retrovirus-related Pol polyprotein from transposon 17.6-like protein"/>
    <property type="match status" value="1"/>
</dbReference>
<accession>A0ABD1I854</accession>
<proteinExistence type="predicted"/>
<dbReference type="PANTHER" id="PTHR34072">
    <property type="entry name" value="ENZYMATIC POLYPROTEIN-RELATED"/>
    <property type="match status" value="1"/>
</dbReference>
<dbReference type="Gene3D" id="3.10.20.370">
    <property type="match status" value="1"/>
</dbReference>
<gene>
    <name evidence="2" type="ORF">AAHA92_06884</name>
</gene>
<evidence type="ECO:0000259" key="1">
    <source>
        <dbReference type="Pfam" id="PF17919"/>
    </source>
</evidence>
<dbReference type="Pfam" id="PF17919">
    <property type="entry name" value="RT_RNaseH_2"/>
    <property type="match status" value="1"/>
</dbReference>
<comment type="caution">
    <text evidence="2">The sequence shown here is derived from an EMBL/GenBank/DDBJ whole genome shotgun (WGS) entry which is preliminary data.</text>
</comment>
<protein>
    <recommendedName>
        <fullName evidence="1">Reverse transcriptase/retrotransposon-derived protein RNase H-like domain-containing protein</fullName>
    </recommendedName>
</protein>